<evidence type="ECO:0000313" key="4">
    <source>
        <dbReference type="Proteomes" id="UP001146351"/>
    </source>
</evidence>
<accession>A0A9W9IUW0</accession>
<dbReference type="PANTHER" id="PTHR21456">
    <property type="entry name" value="FAMILY WITH SEQUENCE SIMILARITY 102"/>
    <property type="match status" value="1"/>
</dbReference>
<dbReference type="PANTHER" id="PTHR21456:SF1">
    <property type="entry name" value="C2 NT-TYPE DOMAIN-CONTAINING PROTEIN"/>
    <property type="match status" value="1"/>
</dbReference>
<organism evidence="3 4">
    <name type="scientific">Penicillium capsulatum</name>
    <dbReference type="NCBI Taxonomy" id="69766"/>
    <lineage>
        <taxon>Eukaryota</taxon>
        <taxon>Fungi</taxon>
        <taxon>Dikarya</taxon>
        <taxon>Ascomycota</taxon>
        <taxon>Pezizomycotina</taxon>
        <taxon>Eurotiomycetes</taxon>
        <taxon>Eurotiomycetidae</taxon>
        <taxon>Eurotiales</taxon>
        <taxon>Aspergillaceae</taxon>
        <taxon>Penicillium</taxon>
    </lineage>
</organism>
<evidence type="ECO:0000259" key="2">
    <source>
        <dbReference type="PROSITE" id="PS51840"/>
    </source>
</evidence>
<sequence length="352" mass="39264">MQAFVPKNRRPRFELLLRINDINNVPLGNGVAYVRWRLPSSSATEHQGQTEKANLIDHRAYWSYEKALQVRLTIDRTSILQECEINFEVIQEFNSSPMSEKNVLGKIKLNLAEYVDKAEEEEGVVRRYLMFDSKVNSTVKIGIAMNQLEGDRNYTTPSLKSAPVFGGIARVVHAAEPGDSDELGHLPSTNTKSKEVADMQDMYRRTLAASWTSRAGDLPADKLVEELFAGSSCWNNDAHNTIDGVLVKDEPRDTLLGAGIAEIQSRTGKRLSPSFERRPKSTSSNHSVGSGKTPDSMSTMGHAQKGSILDQQLYDGSKGRGWKSRNADQELSEFDVREDLRSWEVTGKDLSS</sequence>
<dbReference type="EMBL" id="JAPQKO010000001">
    <property type="protein sequence ID" value="KAJ5183480.1"/>
    <property type="molecule type" value="Genomic_DNA"/>
</dbReference>
<dbReference type="Proteomes" id="UP001146351">
    <property type="component" value="Unassembled WGS sequence"/>
</dbReference>
<name>A0A9W9IUW0_9EURO</name>
<evidence type="ECO:0000313" key="3">
    <source>
        <dbReference type="EMBL" id="KAJ5183480.1"/>
    </source>
</evidence>
<keyword evidence="4" id="KW-1185">Reference proteome</keyword>
<proteinExistence type="predicted"/>
<protein>
    <recommendedName>
        <fullName evidence="2">C2 NT-type domain-containing protein</fullName>
    </recommendedName>
</protein>
<feature type="compositionally biased region" description="Polar residues" evidence="1">
    <location>
        <begin position="281"/>
        <end position="301"/>
    </location>
</feature>
<comment type="caution">
    <text evidence="3">The sequence shown here is derived from an EMBL/GenBank/DDBJ whole genome shotgun (WGS) entry which is preliminary data.</text>
</comment>
<feature type="domain" description="C2 NT-type" evidence="2">
    <location>
        <begin position="3"/>
        <end position="147"/>
    </location>
</feature>
<dbReference type="InterPro" id="IPR039931">
    <property type="entry name" value="EEIG1/2-like"/>
</dbReference>
<dbReference type="AlphaFoldDB" id="A0A9W9IUW0"/>
<dbReference type="InterPro" id="IPR019448">
    <property type="entry name" value="NT-C2"/>
</dbReference>
<dbReference type="Pfam" id="PF10358">
    <property type="entry name" value="NT-C2"/>
    <property type="match status" value="1"/>
</dbReference>
<reference evidence="3" key="1">
    <citation type="submission" date="2022-11" db="EMBL/GenBank/DDBJ databases">
        <authorList>
            <person name="Petersen C."/>
        </authorList>
    </citation>
    <scope>NUCLEOTIDE SEQUENCE</scope>
    <source>
        <strain evidence="3">IBT 21917</strain>
    </source>
</reference>
<gene>
    <name evidence="3" type="ORF">N7492_001096</name>
</gene>
<evidence type="ECO:0000256" key="1">
    <source>
        <dbReference type="SAM" id="MobiDB-lite"/>
    </source>
</evidence>
<reference evidence="3" key="2">
    <citation type="journal article" date="2023" name="IMA Fungus">
        <title>Comparative genomic study of the Penicillium genus elucidates a diverse pangenome and 15 lateral gene transfer events.</title>
        <authorList>
            <person name="Petersen C."/>
            <person name="Sorensen T."/>
            <person name="Nielsen M.R."/>
            <person name="Sondergaard T.E."/>
            <person name="Sorensen J.L."/>
            <person name="Fitzpatrick D.A."/>
            <person name="Frisvad J.C."/>
            <person name="Nielsen K.L."/>
        </authorList>
    </citation>
    <scope>NUCLEOTIDE SEQUENCE</scope>
    <source>
        <strain evidence="3">IBT 21917</strain>
    </source>
</reference>
<feature type="region of interest" description="Disordered" evidence="1">
    <location>
        <begin position="266"/>
        <end position="331"/>
    </location>
</feature>
<dbReference type="OrthoDB" id="3365224at2759"/>
<dbReference type="PROSITE" id="PS51840">
    <property type="entry name" value="C2_NT"/>
    <property type="match status" value="1"/>
</dbReference>